<evidence type="ECO:0000256" key="3">
    <source>
        <dbReference type="ARBA" id="ARBA00016612"/>
    </source>
</evidence>
<comment type="catalytic activity">
    <reaction evidence="10">
        <text>a ubiquinone + NADH + 5 H(+)(in) = a ubiquinol + NAD(+) + 4 H(+)(out)</text>
        <dbReference type="Rhea" id="RHEA:29091"/>
        <dbReference type="Rhea" id="RHEA-COMP:9565"/>
        <dbReference type="Rhea" id="RHEA-COMP:9566"/>
        <dbReference type="ChEBI" id="CHEBI:15378"/>
        <dbReference type="ChEBI" id="CHEBI:16389"/>
        <dbReference type="ChEBI" id="CHEBI:17976"/>
        <dbReference type="ChEBI" id="CHEBI:57540"/>
        <dbReference type="ChEBI" id="CHEBI:57945"/>
        <dbReference type="EC" id="7.1.1.2"/>
    </reaction>
</comment>
<evidence type="ECO:0000256" key="1">
    <source>
        <dbReference type="ARBA" id="ARBA00004141"/>
    </source>
</evidence>
<keyword evidence="7" id="KW-0520">NAD</keyword>
<feature type="transmembrane region" description="Helical" evidence="11">
    <location>
        <begin position="55"/>
        <end position="76"/>
    </location>
</feature>
<evidence type="ECO:0000256" key="10">
    <source>
        <dbReference type="ARBA" id="ARBA00049551"/>
    </source>
</evidence>
<evidence type="ECO:0000256" key="6">
    <source>
        <dbReference type="ARBA" id="ARBA00022989"/>
    </source>
</evidence>
<protein>
    <recommendedName>
        <fullName evidence="3">NADH-ubiquinone oxidoreductase chain 4L</fullName>
    </recommendedName>
    <alternativeName>
        <fullName evidence="9">NADH dehydrogenase subunit 4L</fullName>
    </alternativeName>
</protein>
<dbReference type="GO" id="GO:0016020">
    <property type="term" value="C:membrane"/>
    <property type="evidence" value="ECO:0007669"/>
    <property type="project" value="UniProtKB-SubCell"/>
</dbReference>
<evidence type="ECO:0000256" key="9">
    <source>
        <dbReference type="ARBA" id="ARBA00031586"/>
    </source>
</evidence>
<evidence type="ECO:0000256" key="4">
    <source>
        <dbReference type="ARBA" id="ARBA00022692"/>
    </source>
</evidence>
<dbReference type="AlphaFoldDB" id="A0A343UJC8"/>
<dbReference type="CTD" id="4539"/>
<name>A0A343UJC8_9HEMI</name>
<reference evidence="12" key="1">
    <citation type="journal article" date="2018" name="Mitochondrial DNA Part B Resour">
        <title>The complete mitochondrial genome sequence of the corn planthopper, Peregrinus maidis (Hemiptera: Fulgoroidea).</title>
        <authorList>
            <person name="Huang Y."/>
            <person name="Qin D."/>
        </authorList>
    </citation>
    <scope>NUCLEOTIDE SEQUENCE</scope>
</reference>
<dbReference type="GeneID" id="36275606"/>
<evidence type="ECO:0000313" key="12">
    <source>
        <dbReference type="EMBL" id="AVC55506.1"/>
    </source>
</evidence>
<evidence type="ECO:0000256" key="2">
    <source>
        <dbReference type="ARBA" id="ARBA00010519"/>
    </source>
</evidence>
<feature type="transmembrane region" description="Helical" evidence="11">
    <location>
        <begin position="21"/>
        <end position="43"/>
    </location>
</feature>
<accession>A0A343UJC8</accession>
<dbReference type="Pfam" id="PF00420">
    <property type="entry name" value="Oxidored_q2"/>
    <property type="match status" value="1"/>
</dbReference>
<keyword evidence="5" id="KW-1278">Translocase</keyword>
<evidence type="ECO:0000256" key="5">
    <source>
        <dbReference type="ARBA" id="ARBA00022967"/>
    </source>
</evidence>
<evidence type="ECO:0000256" key="8">
    <source>
        <dbReference type="ARBA" id="ARBA00023136"/>
    </source>
</evidence>
<comment type="subcellular location">
    <subcellularLocation>
        <location evidence="1">Membrane</location>
        <topology evidence="1">Multi-pass membrane protein</topology>
    </subcellularLocation>
</comment>
<dbReference type="EMBL" id="MG049917">
    <property type="protein sequence ID" value="AVC55506.1"/>
    <property type="molecule type" value="Genomic_DNA"/>
</dbReference>
<dbReference type="GO" id="GO:0008137">
    <property type="term" value="F:NADH dehydrogenase (ubiquinone) activity"/>
    <property type="evidence" value="ECO:0007669"/>
    <property type="project" value="UniProtKB-EC"/>
</dbReference>
<evidence type="ECO:0000256" key="7">
    <source>
        <dbReference type="ARBA" id="ARBA00023027"/>
    </source>
</evidence>
<proteinExistence type="inferred from homology"/>
<keyword evidence="6 11" id="KW-1133">Transmembrane helix</keyword>
<keyword evidence="8 11" id="KW-0472">Membrane</keyword>
<sequence>MILNLLMFMFNLIGLILIRSHYLMVLISLELIFIVLYNLIYLYLNFFDYEYFFGLMYLILGVCESCLGLSLLVYLVRSLSLSYVSSLGLC</sequence>
<evidence type="ECO:0000256" key="11">
    <source>
        <dbReference type="SAM" id="Phobius"/>
    </source>
</evidence>
<keyword evidence="12" id="KW-0496">Mitochondrion</keyword>
<dbReference type="RefSeq" id="YP_009468962.1">
    <property type="nucleotide sequence ID" value="NC_037182.1"/>
</dbReference>
<dbReference type="InterPro" id="IPR039428">
    <property type="entry name" value="NUOK/Mnh_C1-like"/>
</dbReference>
<gene>
    <name evidence="12" type="primary">ND4L</name>
</gene>
<keyword evidence="4 11" id="KW-0812">Transmembrane</keyword>
<organism evidence="12">
    <name type="scientific">Peregrinus maidis</name>
    <name type="common">corn hopper</name>
    <dbReference type="NCBI Taxonomy" id="222432"/>
    <lineage>
        <taxon>Eukaryota</taxon>
        <taxon>Metazoa</taxon>
        <taxon>Ecdysozoa</taxon>
        <taxon>Arthropoda</taxon>
        <taxon>Hexapoda</taxon>
        <taxon>Insecta</taxon>
        <taxon>Pterygota</taxon>
        <taxon>Neoptera</taxon>
        <taxon>Paraneoptera</taxon>
        <taxon>Hemiptera</taxon>
        <taxon>Auchenorrhyncha</taxon>
        <taxon>Fulgoroidea</taxon>
        <taxon>Delphacidae</taxon>
        <taxon>Delphacinae</taxon>
        <taxon>Peregrinus</taxon>
    </lineage>
</organism>
<geneLocation type="mitochondrion" evidence="12"/>
<dbReference type="Gene3D" id="1.10.287.3510">
    <property type="match status" value="1"/>
</dbReference>
<comment type="similarity">
    <text evidence="2">Belongs to the complex I subunit 4L family.</text>
</comment>